<gene>
    <name evidence="1" type="ORF">BF38_6056</name>
    <name evidence="2" type="ORF">FO599_00670</name>
    <name evidence="3" type="ORF">FOC89_02865</name>
</gene>
<dbReference type="EMBL" id="CP053979">
    <property type="protein sequence ID" value="QKH22937.1"/>
    <property type="molecule type" value="Genomic_DNA"/>
</dbReference>
<evidence type="ECO:0000313" key="3">
    <source>
        <dbReference type="EMBL" id="QKH22937.1"/>
    </source>
</evidence>
<evidence type="ECO:0000313" key="5">
    <source>
        <dbReference type="Proteomes" id="UP000501107"/>
    </source>
</evidence>
<accession>A0A0B5NC89</accession>
<evidence type="ECO:0000313" key="2">
    <source>
        <dbReference type="EMBL" id="MDR4174642.1"/>
    </source>
</evidence>
<dbReference type="EMBL" id="VKQN01000001">
    <property type="protein sequence ID" value="MDR4174642.1"/>
    <property type="molecule type" value="Genomic_DNA"/>
</dbReference>
<dbReference type="Proteomes" id="UP000501107">
    <property type="component" value="Plasmid unnamed3"/>
</dbReference>
<keyword evidence="3" id="KW-0614">Plasmid</keyword>
<geneLocation type="plasmid" evidence="1 4">
    <name>2</name>
</geneLocation>
<geneLocation type="plasmid" evidence="3 5">
    <name>unnamed3</name>
</geneLocation>
<dbReference type="KEGG" id="btw:BF38_6056"/>
<evidence type="ECO:0000313" key="1">
    <source>
        <dbReference type="EMBL" id="AJG74005.1"/>
    </source>
</evidence>
<name>A0A0B5NC89_BACTU</name>
<sequence length="158" mass="18314">MKMSIKYELKGLQFKLMNGIIQDISDILFHANSEETLKHFLDVLEVELSGVHGAEVLGETLYISVDFDFEFTYKPFTSVDEVPQGLEQVVTYVDENTLYGYMEVQGKNIIVHHYAWDLGEDKLEELSTKLIHEDLTDKVFFHIPKPNRVQYNIPIITE</sequence>
<dbReference type="AlphaFoldDB" id="A0A0B5NC89"/>
<dbReference type="RefSeq" id="WP_000784072.1">
    <property type="nucleotide sequence ID" value="NZ_CP009334.1"/>
</dbReference>
<reference evidence="1 4" key="1">
    <citation type="journal article" date="2015" name="Genome Announc.">
        <title>Complete genome sequences for 35 biothreat assay-relevant bacillus species.</title>
        <authorList>
            <person name="Johnson S.L."/>
            <person name="Daligault H.E."/>
            <person name="Davenport K.W."/>
            <person name="Jaissle J."/>
            <person name="Frey K.G."/>
            <person name="Ladner J.T."/>
            <person name="Broomall S.M."/>
            <person name="Bishop-Lilly K.A."/>
            <person name="Bruce D.C."/>
            <person name="Gibbons H.S."/>
            <person name="Coyne S.R."/>
            <person name="Lo C.C."/>
            <person name="Meincke L."/>
            <person name="Munk A.C."/>
            <person name="Koroleva G.I."/>
            <person name="Rosenzweig C.N."/>
            <person name="Palacios G.F."/>
            <person name="Redden C.L."/>
            <person name="Minogue T.D."/>
            <person name="Chain P.S."/>
        </authorList>
    </citation>
    <scope>NUCLEOTIDE SEQUENCE [LARGE SCALE GENOMIC DNA]</scope>
    <source>
        <strain evidence="1 4">HD1011</strain>
        <plasmid evidence="1 4">2</plasmid>
    </source>
</reference>
<dbReference type="EMBL" id="CP009334">
    <property type="protein sequence ID" value="AJG74005.1"/>
    <property type="molecule type" value="Genomic_DNA"/>
</dbReference>
<dbReference type="Proteomes" id="UP001181533">
    <property type="component" value="Unassembled WGS sequence"/>
</dbReference>
<reference evidence="3 5" key="3">
    <citation type="submission" date="2020-05" db="EMBL/GenBank/DDBJ databases">
        <title>FDA dAtabase for Regulatory Grade micrObial Sequences (FDA-ARGOS): Supporting development and validation of Infectious Disease Dx tests.</title>
        <authorList>
            <person name="Nelson B."/>
            <person name="Plummer A."/>
            <person name="Tallon L."/>
            <person name="Sadzewicz L."/>
            <person name="Zhao X."/>
            <person name="Vavikolanu K."/>
            <person name="Mehta A."/>
            <person name="Aluvathingal J."/>
            <person name="Nadendla S."/>
            <person name="Myers T."/>
            <person name="Yan Y."/>
            <person name="Sichtig H."/>
        </authorList>
    </citation>
    <scope>NUCLEOTIDE SEQUENCE [LARGE SCALE GENOMIC DNA]</scope>
    <source>
        <strain evidence="3 5">FDAARGOS_795</strain>
        <plasmid evidence="3 5">unnamed3</plasmid>
    </source>
</reference>
<evidence type="ECO:0000313" key="4">
    <source>
        <dbReference type="Proteomes" id="UP000031876"/>
    </source>
</evidence>
<dbReference type="Proteomes" id="UP000031876">
    <property type="component" value="Plasmid 2"/>
</dbReference>
<protein>
    <submittedName>
        <fullName evidence="3">Uncharacterized protein</fullName>
    </submittedName>
</protein>
<organism evidence="3 5">
    <name type="scientific">Bacillus thuringiensis</name>
    <dbReference type="NCBI Taxonomy" id="1428"/>
    <lineage>
        <taxon>Bacteria</taxon>
        <taxon>Bacillati</taxon>
        <taxon>Bacillota</taxon>
        <taxon>Bacilli</taxon>
        <taxon>Bacillales</taxon>
        <taxon>Bacillaceae</taxon>
        <taxon>Bacillus</taxon>
        <taxon>Bacillus cereus group</taxon>
    </lineage>
</organism>
<reference evidence="2" key="2">
    <citation type="submission" date="2019-07" db="EMBL/GenBank/DDBJ databases">
        <title>Phylogenomic Reclassification of ATCC Bacillus Strains and Various Taxa within the Genus Bacillus.</title>
        <authorList>
            <person name="Riojas M.A."/>
            <person name="Frank A.M."/>
            <person name="Fenn S.L."/>
            <person name="King S.P."/>
            <person name="Brower S.M."/>
            <person name="Hazbon M.H."/>
        </authorList>
    </citation>
    <scope>NUCLEOTIDE SEQUENCE</scope>
    <source>
        <strain evidence="2">ATCC 35646</strain>
    </source>
</reference>
<proteinExistence type="predicted"/>